<name>A0A8X7NJI5_CANPA</name>
<evidence type="ECO:0000313" key="1">
    <source>
        <dbReference type="EMBL" id="KAF6045539.1"/>
    </source>
</evidence>
<comment type="caution">
    <text evidence="1">The sequence shown here is derived from an EMBL/GenBank/DDBJ whole genome shotgun (WGS) entry which is preliminary data.</text>
</comment>
<dbReference type="AlphaFoldDB" id="A0A8X7NJI5"/>
<protein>
    <submittedName>
        <fullName evidence="1">Uncharacterized protein</fullName>
    </submittedName>
</protein>
<dbReference type="EMBL" id="JABWAB010000009">
    <property type="protein sequence ID" value="KAF6045539.1"/>
    <property type="molecule type" value="Genomic_DNA"/>
</dbReference>
<evidence type="ECO:0000313" key="2">
    <source>
        <dbReference type="Proteomes" id="UP000590412"/>
    </source>
</evidence>
<proteinExistence type="predicted"/>
<accession>A0A8X7NJI5</accession>
<organism evidence="1 2">
    <name type="scientific">Candida parapsilosis</name>
    <name type="common">Yeast</name>
    <dbReference type="NCBI Taxonomy" id="5480"/>
    <lineage>
        <taxon>Eukaryota</taxon>
        <taxon>Fungi</taxon>
        <taxon>Dikarya</taxon>
        <taxon>Ascomycota</taxon>
        <taxon>Saccharomycotina</taxon>
        <taxon>Pichiomycetes</taxon>
        <taxon>Debaryomycetaceae</taxon>
        <taxon>Candida/Lodderomyces clade</taxon>
        <taxon>Candida</taxon>
    </lineage>
</organism>
<sequence>MCFSYFRQPQLVIVYPNNPIRIDFDIIYQCIIPIEFKLKVAYFKYKRNKDRQIKNRIIYCNGVGIRRSPLRIRNKEFHLMLYCCLFPMCTQVLLVGDDSICGVNECLKHLESDDECHGICQEEEDGNFDDNFDETIDRILDNIVSSNLYLNKVGNGYTLVKGNKDVDEAVQTPLKLNVEKVSEIKLRSGECHPDAKEDTESTNGDYVYVGSEEELAGTNGKELAGMTVDVPAREGEKRADSIVQNERKSNKPQEAKVVGIVEDRDIVGSEGREWNHVLRSEHESSDEETMNFIEQMMANRETKTKKKKKTKKYYYFKNKEQVK</sequence>
<gene>
    <name evidence="1" type="ORF">FOB60_005111</name>
</gene>
<reference evidence="1" key="1">
    <citation type="submission" date="2020-03" db="EMBL/GenBank/DDBJ databases">
        <title>FDA dAtabase for Regulatory Grade micrObial Sequences (FDA-ARGOS): Supporting development and validation of Infectious Disease Dx tests.</title>
        <authorList>
            <person name="Campos J."/>
            <person name="Goldberg B."/>
            <person name="Tallon L."/>
            <person name="Sadzewicz L."/>
            <person name="Vavikolanu K."/>
            <person name="Mehta A."/>
            <person name="Aluvathingal J."/>
            <person name="Nadendla S."/>
            <person name="Nandy P."/>
            <person name="Geyer C."/>
            <person name="Yan Y."/>
            <person name="Sichtig H."/>
        </authorList>
    </citation>
    <scope>NUCLEOTIDE SEQUENCE [LARGE SCALE GENOMIC DNA]</scope>
    <source>
        <strain evidence="1">FDAARGOS_652</strain>
    </source>
</reference>
<dbReference type="Proteomes" id="UP000590412">
    <property type="component" value="Unassembled WGS sequence"/>
</dbReference>